<evidence type="ECO:0000313" key="3">
    <source>
        <dbReference type="Proteomes" id="UP000059542"/>
    </source>
</evidence>
<evidence type="ECO:0000313" key="2">
    <source>
        <dbReference type="EMBL" id="ALW83952.1"/>
    </source>
</evidence>
<dbReference type="KEGG" id="hyg:AUC43_01855"/>
<name>A0A0U4AK43_9BACT</name>
<proteinExistence type="predicted"/>
<gene>
    <name evidence="2" type="ORF">AUC43_01855</name>
</gene>
<dbReference type="Pfam" id="PF13568">
    <property type="entry name" value="OMP_b-brl_2"/>
    <property type="match status" value="1"/>
</dbReference>
<feature type="domain" description="Outer membrane protein beta-barrel" evidence="1">
    <location>
        <begin position="10"/>
        <end position="112"/>
    </location>
</feature>
<dbReference type="Proteomes" id="UP000059542">
    <property type="component" value="Chromosome"/>
</dbReference>
<accession>A0A0U4AK43</accession>
<keyword evidence="3" id="KW-1185">Reference proteome</keyword>
<organism evidence="2 3">
    <name type="scientific">Hymenobacter sedentarius</name>
    <dbReference type="NCBI Taxonomy" id="1411621"/>
    <lineage>
        <taxon>Bacteria</taxon>
        <taxon>Pseudomonadati</taxon>
        <taxon>Bacteroidota</taxon>
        <taxon>Cytophagia</taxon>
        <taxon>Cytophagales</taxon>
        <taxon>Hymenobacteraceae</taxon>
        <taxon>Hymenobacter</taxon>
    </lineage>
</organism>
<dbReference type="AlphaFoldDB" id="A0A0U4AK43"/>
<dbReference type="InterPro" id="IPR025665">
    <property type="entry name" value="Beta-barrel_OMP_2"/>
</dbReference>
<sequence>MLSFAGMAHAQSSQVGLKLGGSLAQYRGNDAFVGNCNLGGYCGGGVLQLPPGSVFSVQLELLYSQKGARGQTFALPNYMSVSGAQRLAYLELPVLAKLRSIMGFFVETGPTFAC</sequence>
<dbReference type="STRING" id="1411621.AUC43_01855"/>
<dbReference type="EMBL" id="CP013909">
    <property type="protein sequence ID" value="ALW83952.1"/>
    <property type="molecule type" value="Genomic_DNA"/>
</dbReference>
<reference evidence="2 3" key="1">
    <citation type="submission" date="2015-12" db="EMBL/GenBank/DDBJ databases">
        <authorList>
            <person name="Shamseldin A."/>
            <person name="Moawad H."/>
            <person name="Abd El-Rahim W.M."/>
            <person name="Sadowsky M.J."/>
        </authorList>
    </citation>
    <scope>NUCLEOTIDE SEQUENCE [LARGE SCALE GENOMIC DNA]</scope>
    <source>
        <strain evidence="2 3">DG5B</strain>
    </source>
</reference>
<protein>
    <recommendedName>
        <fullName evidence="1">Outer membrane protein beta-barrel domain-containing protein</fullName>
    </recommendedName>
</protein>
<evidence type="ECO:0000259" key="1">
    <source>
        <dbReference type="Pfam" id="PF13568"/>
    </source>
</evidence>